<dbReference type="Proteomes" id="UP000235388">
    <property type="component" value="Unassembled WGS sequence"/>
</dbReference>
<accession>A0A2N5UGK0</accession>
<organism evidence="1 2">
    <name type="scientific">Puccinia coronata f. sp. avenae</name>
    <dbReference type="NCBI Taxonomy" id="200324"/>
    <lineage>
        <taxon>Eukaryota</taxon>
        <taxon>Fungi</taxon>
        <taxon>Dikarya</taxon>
        <taxon>Basidiomycota</taxon>
        <taxon>Pucciniomycotina</taxon>
        <taxon>Pucciniomycetes</taxon>
        <taxon>Pucciniales</taxon>
        <taxon>Pucciniaceae</taxon>
        <taxon>Puccinia</taxon>
    </lineage>
</organism>
<sequence length="303" mass="31966">MGYWSRPAASSFFQLIHQHNAYPYLDFLAHQASSRTVLRGRLTMTNQPSNIPISAGANTEPVFQVTSSVPVVPTSNSYPVGPAAALAQIFPFPYFALPPNFEFDIRAAPLGLYPPGPKVTGLNYTGGDVLPGLPMTGNYAGNIPVVPNPTLPPLTVLPEVPVQNHSYPPAPPQMPAGGSPNVPANCAHCAIASMYLAAQPADHAHAATGTKDAPMLQVNRAFIGGMRPAAPVFKPYLNGTAAANSDSSNIAASPANPVNATYPFTKPPQVPTPNPQRFFDSAHYHQLESDQIASLLDCAPDPA</sequence>
<gene>
    <name evidence="1" type="ORF">PCANC_26279</name>
</gene>
<dbReference type="AlphaFoldDB" id="A0A2N5UGK0"/>
<protein>
    <submittedName>
        <fullName evidence="1">Uncharacterized protein</fullName>
    </submittedName>
</protein>
<dbReference type="EMBL" id="PGCJ01000232">
    <property type="protein sequence ID" value="PLW36869.1"/>
    <property type="molecule type" value="Genomic_DNA"/>
</dbReference>
<keyword evidence="2" id="KW-1185">Reference proteome</keyword>
<evidence type="ECO:0000313" key="1">
    <source>
        <dbReference type="EMBL" id="PLW36869.1"/>
    </source>
</evidence>
<evidence type="ECO:0000313" key="2">
    <source>
        <dbReference type="Proteomes" id="UP000235388"/>
    </source>
</evidence>
<name>A0A2N5UGK0_9BASI</name>
<proteinExistence type="predicted"/>
<reference evidence="1 2" key="1">
    <citation type="submission" date="2017-11" db="EMBL/GenBank/DDBJ databases">
        <title>De novo assembly and phasing of dikaryotic genomes from two isolates of Puccinia coronata f. sp. avenae, the causal agent of oat crown rust.</title>
        <authorList>
            <person name="Miller M.E."/>
            <person name="Zhang Y."/>
            <person name="Omidvar V."/>
            <person name="Sperschneider J."/>
            <person name="Schwessinger B."/>
            <person name="Raley C."/>
            <person name="Palmer J.M."/>
            <person name="Garnica D."/>
            <person name="Upadhyaya N."/>
            <person name="Rathjen J."/>
            <person name="Taylor J.M."/>
            <person name="Park R.F."/>
            <person name="Dodds P.N."/>
            <person name="Hirsch C.D."/>
            <person name="Kianian S.F."/>
            <person name="Figueroa M."/>
        </authorList>
    </citation>
    <scope>NUCLEOTIDE SEQUENCE [LARGE SCALE GENOMIC DNA]</scope>
    <source>
        <strain evidence="1">12NC29</strain>
    </source>
</reference>
<comment type="caution">
    <text evidence="1">The sequence shown here is derived from an EMBL/GenBank/DDBJ whole genome shotgun (WGS) entry which is preliminary data.</text>
</comment>